<evidence type="ECO:0000256" key="2">
    <source>
        <dbReference type="ARBA" id="ARBA00047899"/>
    </source>
</evidence>
<reference evidence="7" key="2">
    <citation type="journal article" date="2018" name="Nat. Commun.">
        <title>Extreme sensitivity to ultraviolet light in the fungal pathogen causing white-nose syndrome of bats.</title>
        <authorList>
            <person name="Palmer J.M."/>
            <person name="Drees K.P."/>
            <person name="Foster J.T."/>
            <person name="Lindner D.L."/>
        </authorList>
    </citation>
    <scope>NUCLEOTIDE SEQUENCE [LARGE SCALE GENOMIC DNA]</scope>
    <source>
        <strain evidence="7">UAMH 10579</strain>
    </source>
</reference>
<reference evidence="6 7" key="1">
    <citation type="submission" date="2016-03" db="EMBL/GenBank/DDBJ databases">
        <title>Comparative genomics of Pseudogymnoascus destructans, the fungus causing white-nose syndrome of bats.</title>
        <authorList>
            <person name="Palmer J.M."/>
            <person name="Drees K.P."/>
            <person name="Foster J.T."/>
            <person name="Lindner D.L."/>
        </authorList>
    </citation>
    <scope>NUCLEOTIDE SEQUENCE [LARGE SCALE GENOMIC DNA]</scope>
    <source>
        <strain evidence="6 7">UAMH 10579</strain>
    </source>
</reference>
<dbReference type="EMBL" id="KV460243">
    <property type="protein sequence ID" value="OBT94441.1"/>
    <property type="molecule type" value="Genomic_DNA"/>
</dbReference>
<dbReference type="PROSITE" id="PS00109">
    <property type="entry name" value="PROTEIN_KINASE_TYR"/>
    <property type="match status" value="1"/>
</dbReference>
<feature type="domain" description="Aminoglycoside phosphotransferase" evidence="5">
    <location>
        <begin position="137"/>
        <end position="191"/>
    </location>
</feature>
<accession>A0A1B8GF37</accession>
<keyword evidence="4" id="KW-0175">Coiled coil</keyword>
<proteinExistence type="predicted"/>
<dbReference type="SUPFAM" id="SSF56112">
    <property type="entry name" value="Protein kinase-like (PK-like)"/>
    <property type="match status" value="1"/>
</dbReference>
<evidence type="ECO:0000256" key="4">
    <source>
        <dbReference type="SAM" id="Coils"/>
    </source>
</evidence>
<feature type="coiled-coil region" evidence="4">
    <location>
        <begin position="275"/>
        <end position="309"/>
    </location>
</feature>
<dbReference type="InterPro" id="IPR008266">
    <property type="entry name" value="Tyr_kinase_AS"/>
</dbReference>
<comment type="catalytic activity">
    <reaction evidence="3">
        <text>L-seryl-[protein] + ATP = O-phospho-L-seryl-[protein] + ADP + H(+)</text>
        <dbReference type="Rhea" id="RHEA:17989"/>
        <dbReference type="Rhea" id="RHEA-COMP:9863"/>
        <dbReference type="Rhea" id="RHEA-COMP:11604"/>
        <dbReference type="ChEBI" id="CHEBI:15378"/>
        <dbReference type="ChEBI" id="CHEBI:29999"/>
        <dbReference type="ChEBI" id="CHEBI:30616"/>
        <dbReference type="ChEBI" id="CHEBI:83421"/>
        <dbReference type="ChEBI" id="CHEBI:456216"/>
        <dbReference type="EC" id="2.7.11.1"/>
    </reaction>
</comment>
<evidence type="ECO:0000256" key="1">
    <source>
        <dbReference type="ARBA" id="ARBA00012513"/>
    </source>
</evidence>
<keyword evidence="7" id="KW-1185">Reference proteome</keyword>
<organism evidence="6 7">
    <name type="scientific">Pseudogymnoascus verrucosus</name>
    <dbReference type="NCBI Taxonomy" id="342668"/>
    <lineage>
        <taxon>Eukaryota</taxon>
        <taxon>Fungi</taxon>
        <taxon>Dikarya</taxon>
        <taxon>Ascomycota</taxon>
        <taxon>Pezizomycotina</taxon>
        <taxon>Leotiomycetes</taxon>
        <taxon>Thelebolales</taxon>
        <taxon>Thelebolaceae</taxon>
        <taxon>Pseudogymnoascus</taxon>
    </lineage>
</organism>
<gene>
    <name evidence="6" type="ORF">VE01_07189</name>
</gene>
<comment type="catalytic activity">
    <reaction evidence="2">
        <text>L-threonyl-[protein] + ATP = O-phospho-L-threonyl-[protein] + ADP + H(+)</text>
        <dbReference type="Rhea" id="RHEA:46608"/>
        <dbReference type="Rhea" id="RHEA-COMP:11060"/>
        <dbReference type="Rhea" id="RHEA-COMP:11605"/>
        <dbReference type="ChEBI" id="CHEBI:15378"/>
        <dbReference type="ChEBI" id="CHEBI:30013"/>
        <dbReference type="ChEBI" id="CHEBI:30616"/>
        <dbReference type="ChEBI" id="CHEBI:61977"/>
        <dbReference type="ChEBI" id="CHEBI:456216"/>
        <dbReference type="EC" id="2.7.11.1"/>
    </reaction>
</comment>
<evidence type="ECO:0000313" key="6">
    <source>
        <dbReference type="EMBL" id="OBT94441.1"/>
    </source>
</evidence>
<evidence type="ECO:0000256" key="3">
    <source>
        <dbReference type="ARBA" id="ARBA00048679"/>
    </source>
</evidence>
<dbReference type="AlphaFoldDB" id="A0A1B8GF37"/>
<dbReference type="PANTHER" id="PTHR21310">
    <property type="entry name" value="AMINOGLYCOSIDE PHOSPHOTRANSFERASE-RELATED-RELATED"/>
    <property type="match status" value="1"/>
</dbReference>
<dbReference type="RefSeq" id="XP_018128174.1">
    <property type="nucleotide sequence ID" value="XM_018276624.1"/>
</dbReference>
<evidence type="ECO:0000313" key="7">
    <source>
        <dbReference type="Proteomes" id="UP000091956"/>
    </source>
</evidence>
<dbReference type="Pfam" id="PF01636">
    <property type="entry name" value="APH"/>
    <property type="match status" value="1"/>
</dbReference>
<dbReference type="OrthoDB" id="3473881at2759"/>
<sequence length="370" mass="42613">MDTRERPFGGSECVIVVLKDEEGSKWAVRFPLQFRAFPEHVVLTAKREAELRLAIEKSGIARMTRMKAFSATFDNPAQFPFIVSEWVEGTQLRWTESFPELPQRDKNIRPLHVTTLINRKIKRAENNKLPGAAVSECLDQQSLIAEYLIPDLDDPPCVLVHGDLTTENVIVDEDFNVKAIIDLGFAEIIPLQFSACFPNFLTHEFESLHEPFEAKHGSETDGPLVWRSKNTEVMRRDREFYLRCVEEFSRGDPMLEAYYELLAAEDEIKRYRWIMAATKLKNKKLAAKVKELEETRENQKARLTTLTDSVLSRANKREYVANERFLNLNLVSAVADILPRFANEDLIKNGNAGVMNDTYRDCVQRLEFTH</sequence>
<dbReference type="PANTHER" id="PTHR21310:SF37">
    <property type="entry name" value="AMINOGLYCOSIDE PHOSPHOTRANSFERASE DOMAIN-CONTAINING PROTEIN"/>
    <property type="match status" value="1"/>
</dbReference>
<evidence type="ECO:0000259" key="5">
    <source>
        <dbReference type="Pfam" id="PF01636"/>
    </source>
</evidence>
<dbReference type="InterPro" id="IPR002575">
    <property type="entry name" value="Aminoglycoside_PTrfase"/>
</dbReference>
<protein>
    <recommendedName>
        <fullName evidence="1">non-specific serine/threonine protein kinase</fullName>
        <ecNumber evidence="1">2.7.11.1</ecNumber>
    </recommendedName>
</protein>
<dbReference type="GO" id="GO:0004674">
    <property type="term" value="F:protein serine/threonine kinase activity"/>
    <property type="evidence" value="ECO:0007669"/>
    <property type="project" value="UniProtKB-EC"/>
</dbReference>
<dbReference type="EC" id="2.7.11.1" evidence="1"/>
<dbReference type="InterPro" id="IPR051678">
    <property type="entry name" value="AGP_Transferase"/>
</dbReference>
<dbReference type="GeneID" id="28840575"/>
<dbReference type="Proteomes" id="UP000091956">
    <property type="component" value="Unassembled WGS sequence"/>
</dbReference>
<dbReference type="InterPro" id="IPR011009">
    <property type="entry name" value="Kinase-like_dom_sf"/>
</dbReference>
<name>A0A1B8GF37_9PEZI</name>